<reference evidence="5 6" key="1">
    <citation type="submission" date="2018-03" db="EMBL/GenBank/DDBJ databases">
        <title>Genomic Encyclopedia of Archaeal and Bacterial Type Strains, Phase II (KMG-II): from individual species to whole genera.</title>
        <authorList>
            <person name="Goeker M."/>
        </authorList>
    </citation>
    <scope>NUCLEOTIDE SEQUENCE [LARGE SCALE GENOMIC DNA]</scope>
    <source>
        <strain evidence="5 6">DSM 27267</strain>
    </source>
</reference>
<dbReference type="InterPro" id="IPR011048">
    <property type="entry name" value="Haem_d1_sf"/>
</dbReference>
<evidence type="ECO:0000256" key="2">
    <source>
        <dbReference type="ARBA" id="ARBA00022526"/>
    </source>
</evidence>
<comment type="caution">
    <text evidence="5">The sequence shown here is derived from an EMBL/GenBank/DDBJ whole genome shotgun (WGS) entry which is preliminary data.</text>
</comment>
<dbReference type="Proteomes" id="UP000396862">
    <property type="component" value="Unassembled WGS sequence"/>
</dbReference>
<dbReference type="InterPro" id="IPR015943">
    <property type="entry name" value="WD40/YVTN_repeat-like_dom_sf"/>
</dbReference>
<evidence type="ECO:0000256" key="1">
    <source>
        <dbReference type="ARBA" id="ARBA00005564"/>
    </source>
</evidence>
<dbReference type="GO" id="GO:0017057">
    <property type="term" value="F:6-phosphogluconolactonase activity"/>
    <property type="evidence" value="ECO:0007669"/>
    <property type="project" value="TreeGrafter"/>
</dbReference>
<feature type="chain" id="PRO_5015197568" evidence="3">
    <location>
        <begin position="23"/>
        <end position="382"/>
    </location>
</feature>
<accession>A0A2P8C830</accession>
<feature type="signal peptide" evidence="3">
    <location>
        <begin position="1"/>
        <end position="22"/>
    </location>
</feature>
<keyword evidence="7" id="KW-1185">Reference proteome</keyword>
<dbReference type="OrthoDB" id="9790815at2"/>
<dbReference type="Gene3D" id="2.130.10.10">
    <property type="entry name" value="YVTN repeat-like/Quinoprotein amine dehydrogenase"/>
    <property type="match status" value="1"/>
</dbReference>
<dbReference type="FunFam" id="2.130.10.10:FF:000306">
    <property type="entry name" value="3-carboxymuconate cyclase"/>
    <property type="match status" value="1"/>
</dbReference>
<reference evidence="4 7" key="2">
    <citation type="submission" date="2019-10" db="EMBL/GenBank/DDBJ databases">
        <title>Prolixibacter strains distinguished by the presence of nitrate reductase genes were adept at nitrate-dependent anaerobic corrosion of metallic iron and carbon steel.</title>
        <authorList>
            <person name="Iino T."/>
            <person name="Shono N."/>
            <person name="Ito K."/>
            <person name="Nakamura R."/>
            <person name="Sueoka K."/>
            <person name="Harayama S."/>
            <person name="Ohkuma M."/>
        </authorList>
    </citation>
    <scope>NUCLEOTIDE SEQUENCE [LARGE SCALE GENOMIC DNA]</scope>
    <source>
        <strain evidence="4 7">MIC1-1</strain>
    </source>
</reference>
<keyword evidence="2" id="KW-0313">Glucose metabolism</keyword>
<protein>
    <submittedName>
        <fullName evidence="4">3-carboxymuconate cyclase</fullName>
    </submittedName>
    <submittedName>
        <fullName evidence="5">6-phosphogluconolactonase</fullName>
    </submittedName>
</protein>
<dbReference type="SUPFAM" id="SSF51004">
    <property type="entry name" value="C-terminal (heme d1) domain of cytochrome cd1-nitrite reductase"/>
    <property type="match status" value="1"/>
</dbReference>
<organism evidence="5 6">
    <name type="scientific">Prolixibacter denitrificans</name>
    <dbReference type="NCBI Taxonomy" id="1541063"/>
    <lineage>
        <taxon>Bacteria</taxon>
        <taxon>Pseudomonadati</taxon>
        <taxon>Bacteroidota</taxon>
        <taxon>Bacteroidia</taxon>
        <taxon>Marinilabiliales</taxon>
        <taxon>Prolixibacteraceae</taxon>
        <taxon>Prolixibacter</taxon>
    </lineage>
</organism>
<gene>
    <name evidence="5" type="ORF">CLV93_11188</name>
    <name evidence="4" type="ORF">JCM18694_24740</name>
</gene>
<dbReference type="EMBL" id="BLAU01000001">
    <property type="protein sequence ID" value="GET22228.1"/>
    <property type="molecule type" value="Genomic_DNA"/>
</dbReference>
<dbReference type="PANTHER" id="PTHR30344">
    <property type="entry name" value="6-PHOSPHOGLUCONOLACTONASE-RELATED"/>
    <property type="match status" value="1"/>
</dbReference>
<proteinExistence type="inferred from homology"/>
<dbReference type="EMBL" id="PYGC01000011">
    <property type="protein sequence ID" value="PSK81111.1"/>
    <property type="molecule type" value="Genomic_DNA"/>
</dbReference>
<evidence type="ECO:0000313" key="7">
    <source>
        <dbReference type="Proteomes" id="UP000396862"/>
    </source>
</evidence>
<dbReference type="GO" id="GO:0005829">
    <property type="term" value="C:cytosol"/>
    <property type="evidence" value="ECO:0007669"/>
    <property type="project" value="TreeGrafter"/>
</dbReference>
<keyword evidence="2" id="KW-0119">Carbohydrate metabolism</keyword>
<name>A0A2P8C830_9BACT</name>
<dbReference type="GO" id="GO:0006006">
    <property type="term" value="P:glucose metabolic process"/>
    <property type="evidence" value="ECO:0007669"/>
    <property type="project" value="UniProtKB-KW"/>
</dbReference>
<comment type="similarity">
    <text evidence="1">Belongs to the cycloisomerase 2 family.</text>
</comment>
<dbReference type="InterPro" id="IPR050282">
    <property type="entry name" value="Cycloisomerase_2"/>
</dbReference>
<evidence type="ECO:0000256" key="3">
    <source>
        <dbReference type="SAM" id="SignalP"/>
    </source>
</evidence>
<dbReference type="AlphaFoldDB" id="A0A2P8C830"/>
<dbReference type="Proteomes" id="UP000240621">
    <property type="component" value="Unassembled WGS sequence"/>
</dbReference>
<dbReference type="RefSeq" id="WP_106543426.1">
    <property type="nucleotide sequence ID" value="NZ_BLAU01000001.1"/>
</dbReference>
<evidence type="ECO:0000313" key="5">
    <source>
        <dbReference type="EMBL" id="PSK81111.1"/>
    </source>
</evidence>
<dbReference type="PANTHER" id="PTHR30344:SF1">
    <property type="entry name" value="6-PHOSPHOGLUCONOLACTONASE"/>
    <property type="match status" value="1"/>
</dbReference>
<evidence type="ECO:0000313" key="4">
    <source>
        <dbReference type="EMBL" id="GET22228.1"/>
    </source>
</evidence>
<evidence type="ECO:0000313" key="6">
    <source>
        <dbReference type="Proteomes" id="UP000240621"/>
    </source>
</evidence>
<dbReference type="Pfam" id="PF10282">
    <property type="entry name" value="Lactonase"/>
    <property type="match status" value="1"/>
</dbReference>
<keyword evidence="3" id="KW-0732">Signal</keyword>
<dbReference type="InterPro" id="IPR019405">
    <property type="entry name" value="Lactonase_7-beta_prop"/>
</dbReference>
<sequence length="382" mass="40663">MKKNIFLLLLAGVAALAGPAKGVAQENSKSGMMFYIGTYTDGSDSKGIYRCELDPKTGQLENYALAGVSVNPSFVTLTPDGNYLLAVQEKNTAVGNTQGYIESFAVDETTGNLEAINKEPSGGADPCFVSVNPEGFALTANYSSGSVGLFQLDGDGTISKALDVSQHEGHGPNVNRQKGPHAHSSYFGPGGKRIFAADLGTDDVYVYRLDADKGKLVPCKTPKIPMAPGAGPRHIAFGPNGQNMYVISEMGCTVTRVAMKPDGTFAVKESVSTLPKGYDGENTCAEIAISPDGKYLYASNRGLDNIVIYSINPENGKLTEKGTESVRGKTPRNFTLSPDGKFLLVANQNSDNIVAFRRNPETGMLTYTSETNAPKPVCLLFR</sequence>